<evidence type="ECO:0000256" key="1">
    <source>
        <dbReference type="SAM" id="MobiDB-lite"/>
    </source>
</evidence>
<dbReference type="EMBL" id="CAJVCH010100416">
    <property type="protein sequence ID" value="CAG7723574.1"/>
    <property type="molecule type" value="Genomic_DNA"/>
</dbReference>
<comment type="caution">
    <text evidence="2">The sequence shown here is derived from an EMBL/GenBank/DDBJ whole genome shotgun (WGS) entry which is preliminary data.</text>
</comment>
<keyword evidence="3" id="KW-1185">Reference proteome</keyword>
<feature type="compositionally biased region" description="Polar residues" evidence="1">
    <location>
        <begin position="1"/>
        <end position="12"/>
    </location>
</feature>
<gene>
    <name evidence="2" type="ORF">AFUS01_LOCUS12653</name>
</gene>
<reference evidence="2" key="1">
    <citation type="submission" date="2021-06" db="EMBL/GenBank/DDBJ databases">
        <authorList>
            <person name="Hodson N. C."/>
            <person name="Mongue J. A."/>
            <person name="Jaron S. K."/>
        </authorList>
    </citation>
    <scope>NUCLEOTIDE SEQUENCE</scope>
</reference>
<protein>
    <submittedName>
        <fullName evidence="2">Uncharacterized protein</fullName>
    </submittedName>
</protein>
<dbReference type="AlphaFoldDB" id="A0A8J2NXB5"/>
<dbReference type="Proteomes" id="UP000708208">
    <property type="component" value="Unassembled WGS sequence"/>
</dbReference>
<evidence type="ECO:0000313" key="2">
    <source>
        <dbReference type="EMBL" id="CAG7723574.1"/>
    </source>
</evidence>
<name>A0A8J2NXB5_9HEXA</name>
<feature type="region of interest" description="Disordered" evidence="1">
    <location>
        <begin position="1"/>
        <end position="56"/>
    </location>
</feature>
<organism evidence="2 3">
    <name type="scientific">Allacma fusca</name>
    <dbReference type="NCBI Taxonomy" id="39272"/>
    <lineage>
        <taxon>Eukaryota</taxon>
        <taxon>Metazoa</taxon>
        <taxon>Ecdysozoa</taxon>
        <taxon>Arthropoda</taxon>
        <taxon>Hexapoda</taxon>
        <taxon>Collembola</taxon>
        <taxon>Symphypleona</taxon>
        <taxon>Sminthuridae</taxon>
        <taxon>Allacma</taxon>
    </lineage>
</organism>
<proteinExistence type="predicted"/>
<accession>A0A8J2NXB5</accession>
<sequence>MPKTATSPTNVLPTKLHLSESSARINEMPSPMSSSNIDLELPVKRRRNTRSSDNDDIKSRCMPFFRKFWTNLGEGDNRQTLHPNLYGRPVEEVDPFVFEDESAAEFQMVAISLNQRVLERIGESSTCGTFST</sequence>
<evidence type="ECO:0000313" key="3">
    <source>
        <dbReference type="Proteomes" id="UP000708208"/>
    </source>
</evidence>